<gene>
    <name evidence="1" type="ORF">MGWOODY_XGa1614</name>
</gene>
<dbReference type="EMBL" id="CZRL01000035">
    <property type="protein sequence ID" value="CUS50659.1"/>
    <property type="molecule type" value="Genomic_DNA"/>
</dbReference>
<dbReference type="SUPFAM" id="SSF51182">
    <property type="entry name" value="RmlC-like cupins"/>
    <property type="match status" value="1"/>
</dbReference>
<evidence type="ECO:0000313" key="1">
    <source>
        <dbReference type="EMBL" id="CUS50659.1"/>
    </source>
</evidence>
<dbReference type="InterPro" id="IPR011051">
    <property type="entry name" value="RmlC_Cupin_sf"/>
</dbReference>
<dbReference type="CDD" id="cd02228">
    <property type="entry name" value="cupin_EutQ"/>
    <property type="match status" value="1"/>
</dbReference>
<reference evidence="1" key="1">
    <citation type="submission" date="2015-10" db="EMBL/GenBank/DDBJ databases">
        <authorList>
            <person name="Gilbert D.G."/>
        </authorList>
    </citation>
    <scope>NUCLEOTIDE SEQUENCE</scope>
</reference>
<dbReference type="PANTHER" id="PTHR36169">
    <property type="entry name" value="ETHANOLAMINE UTILIZATION PROTEIN EUTQ"/>
    <property type="match status" value="1"/>
</dbReference>
<name>A0A160TQM1_9ZZZZ</name>
<dbReference type="AlphaFoldDB" id="A0A160TQM1"/>
<accession>A0A160TQM1</accession>
<dbReference type="PANTHER" id="PTHR36169:SF1">
    <property type="entry name" value="ACETATE KINASE EUTQ"/>
    <property type="match status" value="1"/>
</dbReference>
<dbReference type="Pfam" id="PF06249">
    <property type="entry name" value="EutQ"/>
    <property type="match status" value="1"/>
</dbReference>
<proteinExistence type="predicted"/>
<organism evidence="1">
    <name type="scientific">hydrothermal vent metagenome</name>
    <dbReference type="NCBI Taxonomy" id="652676"/>
    <lineage>
        <taxon>unclassified sequences</taxon>
        <taxon>metagenomes</taxon>
        <taxon>ecological metagenomes</taxon>
    </lineage>
</organism>
<dbReference type="InterPro" id="IPR010424">
    <property type="entry name" value="EutQ"/>
</dbReference>
<protein>
    <recommendedName>
        <fullName evidence="2">Ethanolamine utilization protein EutQ</fullName>
    </recommendedName>
</protein>
<sequence>MAKPSVYRRADIQHRKDSLPEGGTYIKPMVTAKNSESTMAGGINFLNKVSVPFDIPCDELIFCYEGNFRLTCDGESYEIGPGDMMFVPKDNHIAYEADGECTIFYAAYPVNWKQLAGLTEVPGIDPEDM</sequence>
<evidence type="ECO:0008006" key="2">
    <source>
        <dbReference type="Google" id="ProtNLM"/>
    </source>
</evidence>
<dbReference type="InterPro" id="IPR014710">
    <property type="entry name" value="RmlC-like_jellyroll"/>
</dbReference>
<dbReference type="Gene3D" id="2.60.120.10">
    <property type="entry name" value="Jelly Rolls"/>
    <property type="match status" value="1"/>
</dbReference>